<dbReference type="GO" id="GO:0003964">
    <property type="term" value="F:RNA-directed DNA polymerase activity"/>
    <property type="evidence" value="ECO:0007669"/>
    <property type="project" value="UniProtKB-KW"/>
</dbReference>
<proteinExistence type="predicted"/>
<dbReference type="Proteomes" id="UP000215902">
    <property type="component" value="Unassembled WGS sequence"/>
</dbReference>
<dbReference type="CDD" id="cd01647">
    <property type="entry name" value="RT_LTR"/>
    <property type="match status" value="1"/>
</dbReference>
<dbReference type="InterPro" id="IPR041373">
    <property type="entry name" value="RT_RNaseH"/>
</dbReference>
<evidence type="ECO:0000259" key="9">
    <source>
        <dbReference type="PROSITE" id="PS50994"/>
    </source>
</evidence>
<evidence type="ECO:0000256" key="5">
    <source>
        <dbReference type="ARBA" id="ARBA00022801"/>
    </source>
</evidence>
<evidence type="ECO:0000256" key="1">
    <source>
        <dbReference type="ARBA" id="ARBA00022679"/>
    </source>
</evidence>
<dbReference type="FunFam" id="1.10.340.70:FF:000004">
    <property type="entry name" value="Retrovirus-related Pol polyprotein from transposon 297-like Protein"/>
    <property type="match status" value="1"/>
</dbReference>
<dbReference type="AlphaFoldDB" id="A0A267DW82"/>
<dbReference type="SUPFAM" id="SSF56672">
    <property type="entry name" value="DNA/RNA polymerases"/>
    <property type="match status" value="1"/>
</dbReference>
<evidence type="ECO:0000256" key="3">
    <source>
        <dbReference type="ARBA" id="ARBA00022722"/>
    </source>
</evidence>
<dbReference type="PROSITE" id="PS50878">
    <property type="entry name" value="RT_POL"/>
    <property type="match status" value="1"/>
</dbReference>
<dbReference type="Gene3D" id="1.10.340.70">
    <property type="match status" value="1"/>
</dbReference>
<keyword evidence="2" id="KW-0548">Nucleotidyltransferase</keyword>
<dbReference type="STRING" id="282301.A0A267DW82"/>
<name>A0A267DW82_9PLAT</name>
<sequence>KVACQLRPSPEVSLDSMLTGIPKDVLHAPGAPALHELLTENAQVFSGIGRLKNYAARIFLEEGARPICHPPSRVPIHLAQAVDAELQCLEDQGIIEPVEGPCPWVARIVVVPKQTPGEIRITQDLRDLNKSVIRERHPIPTFEEVTGDMAGAQLFSELDIAKAFYQIPVADECRHLLTFSTPRGLRRLTRLCMGLSTAQEILQAVMSSVLAGLPKVKWIHDDIIVYGHSVAEHHSNLQACLRRLAQHGLTLNPLKCKLARTEVTFMGMQLSSEGVRPTQSKLEAIHAFAEPKTATEVRSFLGLVNYLASFTPGLADVARPLRNLTRKGEPWAWTDLEKRAFDDVKTRIATSGTLAFFNHRLATQLIVDAGPAGLGAILTQTQADGTNRPVAYASRTLSDVEQRYSQTEKEALAVKYGCLKFQYYLHGAPTFTVVTDHKPLIALFSSGSRPPPRIERMALRIQHMKFTVEYQPGPLNPADVLSRQPLPTRGRNVGEELDTLCIAAIVQAAIPNALSLSSVQESSLQDATIQAAIRSLETGRWSLESAETRSLHALRNELSAADGVLLRGQRIVVPMALRRLVLDLAHRGHQCLRKTVDRLSTKVWWPRMQTEAELFVRACRACAATSHAADVTAAPLKPTPIPKAAWLTLGADLLGPIQGSMLLVCVDHYSRFPEVEIVQTTTAEALIPKLRNSFARFGIPQVLVTDNGPPFSSAQFKGFLDSYGIRQRLITPLHPQANGITERLNRSINKVVRAAIAQKRDWRAALDEWLLAYRCTPQRTTNRAPAELLLGRVPNDAIPSIRPSRPVAIADRRLRQQDASSKAKGKRYTDKRQQARPHGLKVGDTVLRRRLNPLKGETPFEWTPWLVESVKGDSMTIRQGARVCRRHCTDLKRVAPDAEPDFPVGETAPPILQAAGSEPATPPIALRPHPREAKVKVNYRV</sequence>
<dbReference type="GO" id="GO:0016787">
    <property type="term" value="F:hydrolase activity"/>
    <property type="evidence" value="ECO:0007669"/>
    <property type="project" value="UniProtKB-KW"/>
</dbReference>
<feature type="region of interest" description="Disordered" evidence="7">
    <location>
        <begin position="812"/>
        <end position="838"/>
    </location>
</feature>
<dbReference type="InterPro" id="IPR043128">
    <property type="entry name" value="Rev_trsase/Diguanyl_cyclase"/>
</dbReference>
<feature type="domain" description="Integrase catalytic" evidence="9">
    <location>
        <begin position="636"/>
        <end position="793"/>
    </location>
</feature>
<evidence type="ECO:0000313" key="10">
    <source>
        <dbReference type="EMBL" id="PAA52904.1"/>
    </source>
</evidence>
<dbReference type="Pfam" id="PF00665">
    <property type="entry name" value="rve"/>
    <property type="match status" value="1"/>
</dbReference>
<dbReference type="Gene3D" id="3.10.10.10">
    <property type="entry name" value="HIV Type 1 Reverse Transcriptase, subunit A, domain 1"/>
    <property type="match status" value="1"/>
</dbReference>
<dbReference type="FunFam" id="3.30.420.10:FF:000063">
    <property type="entry name" value="Retrovirus-related Pol polyprotein from transposon 297-like Protein"/>
    <property type="match status" value="1"/>
</dbReference>
<dbReference type="PANTHER" id="PTHR37984">
    <property type="entry name" value="PROTEIN CBG26694"/>
    <property type="match status" value="1"/>
</dbReference>
<dbReference type="EMBL" id="NIVC01003167">
    <property type="protein sequence ID" value="PAA52904.1"/>
    <property type="molecule type" value="Genomic_DNA"/>
</dbReference>
<evidence type="ECO:0008006" key="12">
    <source>
        <dbReference type="Google" id="ProtNLM"/>
    </source>
</evidence>
<dbReference type="FunFam" id="3.10.20.370:FF:000001">
    <property type="entry name" value="Retrovirus-related Pol polyprotein from transposon 17.6-like protein"/>
    <property type="match status" value="1"/>
</dbReference>
<dbReference type="InterPro" id="IPR012337">
    <property type="entry name" value="RNaseH-like_sf"/>
</dbReference>
<evidence type="ECO:0000256" key="6">
    <source>
        <dbReference type="ARBA" id="ARBA00022918"/>
    </source>
</evidence>
<protein>
    <recommendedName>
        <fullName evidence="12">Integrase catalytic domain-containing protein</fullName>
    </recommendedName>
</protein>
<dbReference type="CDD" id="cd09274">
    <property type="entry name" value="RNase_HI_RT_Ty3"/>
    <property type="match status" value="1"/>
</dbReference>
<dbReference type="Gene3D" id="3.10.20.370">
    <property type="match status" value="1"/>
</dbReference>
<dbReference type="Gene3D" id="3.30.70.270">
    <property type="match status" value="2"/>
</dbReference>
<keyword evidence="11" id="KW-1185">Reference proteome</keyword>
<evidence type="ECO:0000259" key="8">
    <source>
        <dbReference type="PROSITE" id="PS50878"/>
    </source>
</evidence>
<comment type="caution">
    <text evidence="10">The sequence shown here is derived from an EMBL/GenBank/DDBJ whole genome shotgun (WGS) entry which is preliminary data.</text>
</comment>
<evidence type="ECO:0000313" key="11">
    <source>
        <dbReference type="Proteomes" id="UP000215902"/>
    </source>
</evidence>
<dbReference type="InterPro" id="IPR036397">
    <property type="entry name" value="RNaseH_sf"/>
</dbReference>
<accession>A0A267DW82</accession>
<keyword evidence="1" id="KW-0808">Transferase</keyword>
<feature type="non-terminal residue" evidence="10">
    <location>
        <position position="1"/>
    </location>
</feature>
<dbReference type="Pfam" id="PF00078">
    <property type="entry name" value="RVT_1"/>
    <property type="match status" value="1"/>
</dbReference>
<dbReference type="InterPro" id="IPR041588">
    <property type="entry name" value="Integrase_H2C2"/>
</dbReference>
<dbReference type="PANTHER" id="PTHR37984:SF11">
    <property type="entry name" value="INTEGRASE CATALYTIC DOMAIN-CONTAINING PROTEIN"/>
    <property type="match status" value="1"/>
</dbReference>
<evidence type="ECO:0000256" key="7">
    <source>
        <dbReference type="SAM" id="MobiDB-lite"/>
    </source>
</evidence>
<dbReference type="InterPro" id="IPR001584">
    <property type="entry name" value="Integrase_cat-core"/>
</dbReference>
<dbReference type="PROSITE" id="PS50994">
    <property type="entry name" value="INTEGRASE"/>
    <property type="match status" value="1"/>
</dbReference>
<keyword evidence="3" id="KW-0540">Nuclease</keyword>
<dbReference type="InterPro" id="IPR043502">
    <property type="entry name" value="DNA/RNA_pol_sf"/>
</dbReference>
<dbReference type="GO" id="GO:0004519">
    <property type="term" value="F:endonuclease activity"/>
    <property type="evidence" value="ECO:0007669"/>
    <property type="project" value="UniProtKB-KW"/>
</dbReference>
<dbReference type="FunFam" id="3.30.70.270:FF:000023">
    <property type="entry name" value="Pol"/>
    <property type="match status" value="1"/>
</dbReference>
<dbReference type="SUPFAM" id="SSF53098">
    <property type="entry name" value="Ribonuclease H-like"/>
    <property type="match status" value="1"/>
</dbReference>
<gene>
    <name evidence="10" type="ORF">BOX15_Mlig023251g7</name>
</gene>
<dbReference type="InterPro" id="IPR000477">
    <property type="entry name" value="RT_dom"/>
</dbReference>
<keyword evidence="4" id="KW-0255">Endonuclease</keyword>
<evidence type="ECO:0000256" key="4">
    <source>
        <dbReference type="ARBA" id="ARBA00022759"/>
    </source>
</evidence>
<reference evidence="10 11" key="1">
    <citation type="submission" date="2017-06" db="EMBL/GenBank/DDBJ databases">
        <title>A platform for efficient transgenesis in Macrostomum lignano, a flatworm model organism for stem cell research.</title>
        <authorList>
            <person name="Berezikov E."/>
        </authorList>
    </citation>
    <scope>NUCLEOTIDE SEQUENCE [LARGE SCALE GENOMIC DNA]</scope>
    <source>
        <strain evidence="10">DV1</strain>
        <tissue evidence="10">Whole organism</tissue>
    </source>
</reference>
<dbReference type="GO" id="GO:0003676">
    <property type="term" value="F:nucleic acid binding"/>
    <property type="evidence" value="ECO:0007669"/>
    <property type="project" value="InterPro"/>
</dbReference>
<dbReference type="InterPro" id="IPR050951">
    <property type="entry name" value="Retrovirus_Pol_polyprotein"/>
</dbReference>
<dbReference type="GO" id="GO:0015074">
    <property type="term" value="P:DNA integration"/>
    <property type="evidence" value="ECO:0007669"/>
    <property type="project" value="InterPro"/>
</dbReference>
<keyword evidence="6" id="KW-0695">RNA-directed DNA polymerase</keyword>
<keyword evidence="5" id="KW-0378">Hydrolase</keyword>
<dbReference type="Pfam" id="PF17921">
    <property type="entry name" value="Integrase_H2C2"/>
    <property type="match status" value="1"/>
</dbReference>
<dbReference type="OrthoDB" id="10053045at2759"/>
<dbReference type="Gene3D" id="3.30.420.10">
    <property type="entry name" value="Ribonuclease H-like superfamily/Ribonuclease H"/>
    <property type="match status" value="1"/>
</dbReference>
<organism evidence="10 11">
    <name type="scientific">Macrostomum lignano</name>
    <dbReference type="NCBI Taxonomy" id="282301"/>
    <lineage>
        <taxon>Eukaryota</taxon>
        <taxon>Metazoa</taxon>
        <taxon>Spiralia</taxon>
        <taxon>Lophotrochozoa</taxon>
        <taxon>Platyhelminthes</taxon>
        <taxon>Rhabditophora</taxon>
        <taxon>Macrostomorpha</taxon>
        <taxon>Macrostomida</taxon>
        <taxon>Macrostomidae</taxon>
        <taxon>Macrostomum</taxon>
    </lineage>
</organism>
<feature type="domain" description="Reverse transcriptase" evidence="8">
    <location>
        <begin position="92"/>
        <end position="270"/>
    </location>
</feature>
<evidence type="ECO:0000256" key="2">
    <source>
        <dbReference type="ARBA" id="ARBA00022695"/>
    </source>
</evidence>
<dbReference type="Pfam" id="PF17917">
    <property type="entry name" value="RT_RNaseH"/>
    <property type="match status" value="1"/>
</dbReference>